<sequence length="237" mass="26621">MGNRKQKCTVEEEEALIAGIANLGPGKLKNILRDLQFAPSLVTCSNIDMKVSLVTSPLLHLPSGSVFYHQRCSLRKKPTTPKQKDVQLKPIQSQLLLPSHETIHEATVEAAYKVAEADNKSFLASEAVKEAKRVSKMTDDSDAILQLMKEIYEQCKEAQSKRNADKNAQEIQIRVKLEFQRAGGNWHGLQKPNKPPYSGEVYNLKPLLSRLSISSLHTLRRRSEEFEKALASSRAWS</sequence>
<accession>A0AAN7L3X6</accession>
<name>A0AAN7L3X6_9MYRT</name>
<dbReference type="PANTHER" id="PTHR46267">
    <property type="entry name" value="SINGLE MYB HISTONE 4"/>
    <property type="match status" value="1"/>
</dbReference>
<dbReference type="GO" id="GO:0003691">
    <property type="term" value="F:double-stranded telomeric DNA binding"/>
    <property type="evidence" value="ECO:0007669"/>
    <property type="project" value="InterPro"/>
</dbReference>
<evidence type="ECO:0000256" key="1">
    <source>
        <dbReference type="ARBA" id="ARBA00004123"/>
    </source>
</evidence>
<dbReference type="GO" id="GO:0005694">
    <property type="term" value="C:chromosome"/>
    <property type="evidence" value="ECO:0007669"/>
    <property type="project" value="UniProtKB-SubCell"/>
</dbReference>
<gene>
    <name evidence="6" type="ORF">SAY87_029011</name>
</gene>
<comment type="subcellular location">
    <subcellularLocation>
        <location evidence="2">Chromosome</location>
    </subcellularLocation>
    <subcellularLocation>
        <location evidence="1">Nucleus</location>
    </subcellularLocation>
</comment>
<proteinExistence type="predicted"/>
<keyword evidence="4" id="KW-0238">DNA-binding</keyword>
<comment type="caution">
    <text evidence="6">The sequence shown here is derived from an EMBL/GenBank/DDBJ whole genome shotgun (WGS) entry which is preliminary data.</text>
</comment>
<dbReference type="GO" id="GO:0005634">
    <property type="term" value="C:nucleus"/>
    <property type="evidence" value="ECO:0007669"/>
    <property type="project" value="UniProtKB-SubCell"/>
</dbReference>
<evidence type="ECO:0000256" key="4">
    <source>
        <dbReference type="ARBA" id="ARBA00023125"/>
    </source>
</evidence>
<keyword evidence="3" id="KW-0158">Chromosome</keyword>
<keyword evidence="7" id="KW-1185">Reference proteome</keyword>
<dbReference type="AlphaFoldDB" id="A0AAN7L3X6"/>
<evidence type="ECO:0000256" key="3">
    <source>
        <dbReference type="ARBA" id="ARBA00022454"/>
    </source>
</evidence>
<keyword evidence="5" id="KW-0539">Nucleus</keyword>
<dbReference type="Proteomes" id="UP001345219">
    <property type="component" value="Chromosome 22"/>
</dbReference>
<evidence type="ECO:0000256" key="2">
    <source>
        <dbReference type="ARBA" id="ARBA00004286"/>
    </source>
</evidence>
<protein>
    <submittedName>
        <fullName evidence="6">Uncharacterized protein</fullName>
    </submittedName>
</protein>
<reference evidence="6 7" key="1">
    <citation type="journal article" date="2023" name="Hortic Res">
        <title>Pangenome of water caltrop reveals structural variations and asymmetric subgenome divergence after allopolyploidization.</title>
        <authorList>
            <person name="Zhang X."/>
            <person name="Chen Y."/>
            <person name="Wang L."/>
            <person name="Yuan Y."/>
            <person name="Fang M."/>
            <person name="Shi L."/>
            <person name="Lu R."/>
            <person name="Comes H.P."/>
            <person name="Ma Y."/>
            <person name="Chen Y."/>
            <person name="Huang G."/>
            <person name="Zhou Y."/>
            <person name="Zheng Z."/>
            <person name="Qiu Y."/>
        </authorList>
    </citation>
    <scope>NUCLEOTIDE SEQUENCE [LARGE SCALE GENOMIC DNA]</scope>
    <source>
        <tissue evidence="6">Roots</tissue>
    </source>
</reference>
<evidence type="ECO:0000256" key="5">
    <source>
        <dbReference type="ARBA" id="ARBA00023242"/>
    </source>
</evidence>
<evidence type="ECO:0000313" key="7">
    <source>
        <dbReference type="Proteomes" id="UP001345219"/>
    </source>
</evidence>
<dbReference type="InterPro" id="IPR044597">
    <property type="entry name" value="SMH1-6"/>
</dbReference>
<evidence type="ECO:0000313" key="6">
    <source>
        <dbReference type="EMBL" id="KAK4773992.1"/>
    </source>
</evidence>
<dbReference type="EMBL" id="JAXIOK010000004">
    <property type="protein sequence ID" value="KAK4773992.1"/>
    <property type="molecule type" value="Genomic_DNA"/>
</dbReference>
<organism evidence="6 7">
    <name type="scientific">Trapa incisa</name>
    <dbReference type="NCBI Taxonomy" id="236973"/>
    <lineage>
        <taxon>Eukaryota</taxon>
        <taxon>Viridiplantae</taxon>
        <taxon>Streptophyta</taxon>
        <taxon>Embryophyta</taxon>
        <taxon>Tracheophyta</taxon>
        <taxon>Spermatophyta</taxon>
        <taxon>Magnoliopsida</taxon>
        <taxon>eudicotyledons</taxon>
        <taxon>Gunneridae</taxon>
        <taxon>Pentapetalae</taxon>
        <taxon>rosids</taxon>
        <taxon>malvids</taxon>
        <taxon>Myrtales</taxon>
        <taxon>Lythraceae</taxon>
        <taxon>Trapa</taxon>
    </lineage>
</organism>
<dbReference type="PANTHER" id="PTHR46267:SF3">
    <property type="entry name" value="TELOMERE REPEAT-BINDING FACTOR 4-RELATED"/>
    <property type="match status" value="1"/>
</dbReference>